<dbReference type="EMBL" id="GGEC01090481">
    <property type="protein sequence ID" value="MBX70965.1"/>
    <property type="molecule type" value="Transcribed_RNA"/>
</dbReference>
<proteinExistence type="predicted"/>
<reference evidence="1" key="1">
    <citation type="submission" date="2018-02" db="EMBL/GenBank/DDBJ databases">
        <title>Rhizophora mucronata_Transcriptome.</title>
        <authorList>
            <person name="Meera S.P."/>
            <person name="Sreeshan A."/>
            <person name="Augustine A."/>
        </authorList>
    </citation>
    <scope>NUCLEOTIDE SEQUENCE</scope>
    <source>
        <tissue evidence="1">Leaf</tissue>
    </source>
</reference>
<sequence length="27" mass="3198">MLGISIYCHNLFLAIYCCLRLTNAKHW</sequence>
<dbReference type="AlphaFoldDB" id="A0A2P2QVH9"/>
<evidence type="ECO:0000313" key="1">
    <source>
        <dbReference type="EMBL" id="MBX70965.1"/>
    </source>
</evidence>
<protein>
    <submittedName>
        <fullName evidence="1">Uncharacterized protein</fullName>
    </submittedName>
</protein>
<name>A0A2P2QVH9_RHIMU</name>
<organism evidence="1">
    <name type="scientific">Rhizophora mucronata</name>
    <name type="common">Asiatic mangrove</name>
    <dbReference type="NCBI Taxonomy" id="61149"/>
    <lineage>
        <taxon>Eukaryota</taxon>
        <taxon>Viridiplantae</taxon>
        <taxon>Streptophyta</taxon>
        <taxon>Embryophyta</taxon>
        <taxon>Tracheophyta</taxon>
        <taxon>Spermatophyta</taxon>
        <taxon>Magnoliopsida</taxon>
        <taxon>eudicotyledons</taxon>
        <taxon>Gunneridae</taxon>
        <taxon>Pentapetalae</taxon>
        <taxon>rosids</taxon>
        <taxon>fabids</taxon>
        <taxon>Malpighiales</taxon>
        <taxon>Rhizophoraceae</taxon>
        <taxon>Rhizophora</taxon>
    </lineage>
</organism>
<accession>A0A2P2QVH9</accession>